<keyword evidence="3" id="KW-1185">Reference proteome</keyword>
<evidence type="ECO:0000313" key="2">
    <source>
        <dbReference type="EMBL" id="CAJ0966526.1"/>
    </source>
</evidence>
<dbReference type="PROSITE" id="PS50878">
    <property type="entry name" value="RT_POL"/>
    <property type="match status" value="1"/>
</dbReference>
<dbReference type="InterPro" id="IPR000477">
    <property type="entry name" value="RT_dom"/>
</dbReference>
<dbReference type="Gene3D" id="3.60.10.10">
    <property type="entry name" value="Endonuclease/exonuclease/phosphatase"/>
    <property type="match status" value="1"/>
</dbReference>
<dbReference type="SUPFAM" id="SSF56219">
    <property type="entry name" value="DNase I-like"/>
    <property type="match status" value="1"/>
</dbReference>
<accession>A0ABN9MIB6</accession>
<organism evidence="2 3">
    <name type="scientific">Ranitomeya imitator</name>
    <name type="common">mimic poison frog</name>
    <dbReference type="NCBI Taxonomy" id="111125"/>
    <lineage>
        <taxon>Eukaryota</taxon>
        <taxon>Metazoa</taxon>
        <taxon>Chordata</taxon>
        <taxon>Craniata</taxon>
        <taxon>Vertebrata</taxon>
        <taxon>Euteleostomi</taxon>
        <taxon>Amphibia</taxon>
        <taxon>Batrachia</taxon>
        <taxon>Anura</taxon>
        <taxon>Neobatrachia</taxon>
        <taxon>Hyloidea</taxon>
        <taxon>Dendrobatidae</taxon>
        <taxon>Dendrobatinae</taxon>
        <taxon>Ranitomeya</taxon>
    </lineage>
</organism>
<dbReference type="InterPro" id="IPR036691">
    <property type="entry name" value="Endo/exonu/phosph_ase_sf"/>
</dbReference>
<sequence length="1152" mass="131046">MTSRLCTLCLKSHSAESWKTATLKCPEQSSGQRGEQSTAVTSPLCSALRPALTQSVRGKLTAGDVTDIGKSFKHLAREWSHGPSYWSGGGDCKSAGVAILIRGNAFTLESFQELVCGRLLVVDGNWGGEPVRFINVYAPPLKNERLEVFQTLRLQLATTRTLVMAGDFNCPIEEDVRSSDTSAKLDITSKLLIEMVTEARLEDVVGSMGRGSVNYSWSRPDGSLRSRIDFVFTSRAVRQSRYSMVPCFFSDHRAIRLQCVLGHGFPPGPGSWKLNCALLTQSEVVEELRAAYATWRSCKGSFRTICDWWEYVKLEFRCFFQAKSQLQARERRRDFRGLQRQLRSLQDLLHCGWDVREELDEAKRGLKRHFEEESRRIIFRSKVENMEKGEKCNSFFFRKLHAGHMPLSELRDESGNIRRVKEDVMRVISDFYSDLYSHKTTNPDAADKFLSGITNHLDPAGAATMDKPLTVGELLAAAKSFRTGRTPGSDGLPAELYVTLGDLICRDLLELYEEMVVEGRMPPSLREGMVMILYKRKGERCDLKNWRPITLLNVDYKILAKTMATRLKTVIGRIIHPDQTCGVPGRRIADSLALVRDTVEYIKVRRAHAALVSLDQEKAFDRVSHGFMGRALQRLGLGDRFCSYVRLMYFDIHSLVLVNGWKTDPFPVLSGVRQGCPLSPLLFVCVIELFAEAIRQNGEIRGITAPGPERHEVKCSLYMDDVTVFCADRGSVDALVQTCEMFGQASGVKVNCGKSEAMIFGDWQLASSAPFPFNIQLDFIKLLGVWFGKEGAALKSWQERLAKVNQRIGLWNLRHLTCEGKVLVLRNEVLPVLQYTAQAWPPHVTVCRAITRTVFHFVWGSKMHRVRRAVMYKEPRKGGKGVPDIPTLLRSSFVCDCVRRTLQVKRGSAGRSMSRFFLLPLWRRLGWDKWDSSYPYNWTTPWFYGDVVRFVGEHQLEGLKPDLWKTKTIHKLIRAKDDVEDIIGLHQDTLETVWTNVSSDRLTNGHKDLSWMAIQGGLPVRSFMHARNLCKTRYCPRCPFVEETSLHTFWECRFAQRLLTALEDDLRNSVPRASLSHHSVLYGLFPGVHTVGAIQEAWRLMNCFKDAIWVARNRLILRREKMSIQDCRRLIHSLLRDYSIVDGPEDADEDKD</sequence>
<dbReference type="InterPro" id="IPR043502">
    <property type="entry name" value="DNA/RNA_pol_sf"/>
</dbReference>
<name>A0ABN9MIB6_9NEOB</name>
<dbReference type="EMBL" id="CAUEEQ010075315">
    <property type="protein sequence ID" value="CAJ0966526.1"/>
    <property type="molecule type" value="Genomic_DNA"/>
</dbReference>
<feature type="domain" description="Reverse transcriptase" evidence="1">
    <location>
        <begin position="514"/>
        <end position="791"/>
    </location>
</feature>
<protein>
    <recommendedName>
        <fullName evidence="1">Reverse transcriptase domain-containing protein</fullName>
    </recommendedName>
</protein>
<reference evidence="2" key="1">
    <citation type="submission" date="2023-07" db="EMBL/GenBank/DDBJ databases">
        <authorList>
            <person name="Stuckert A."/>
        </authorList>
    </citation>
    <scope>NUCLEOTIDE SEQUENCE</scope>
</reference>
<dbReference type="Pfam" id="PF00078">
    <property type="entry name" value="RVT_1"/>
    <property type="match status" value="1"/>
</dbReference>
<evidence type="ECO:0000313" key="3">
    <source>
        <dbReference type="Proteomes" id="UP001176940"/>
    </source>
</evidence>
<proteinExistence type="predicted"/>
<dbReference type="SUPFAM" id="SSF56672">
    <property type="entry name" value="DNA/RNA polymerases"/>
    <property type="match status" value="1"/>
</dbReference>
<comment type="caution">
    <text evidence="2">The sequence shown here is derived from an EMBL/GenBank/DDBJ whole genome shotgun (WGS) entry which is preliminary data.</text>
</comment>
<dbReference type="CDD" id="cd09076">
    <property type="entry name" value="L1-EN"/>
    <property type="match status" value="1"/>
</dbReference>
<gene>
    <name evidence="2" type="ORF">RIMI_LOCUS21399253</name>
</gene>
<dbReference type="InterPro" id="IPR005135">
    <property type="entry name" value="Endo/exonuclease/phosphatase"/>
</dbReference>
<evidence type="ECO:0000259" key="1">
    <source>
        <dbReference type="PROSITE" id="PS50878"/>
    </source>
</evidence>
<dbReference type="Pfam" id="PF03372">
    <property type="entry name" value="Exo_endo_phos"/>
    <property type="match status" value="1"/>
</dbReference>
<dbReference type="PANTHER" id="PTHR19446">
    <property type="entry name" value="REVERSE TRANSCRIPTASES"/>
    <property type="match status" value="1"/>
</dbReference>
<dbReference type="CDD" id="cd01650">
    <property type="entry name" value="RT_nLTR_like"/>
    <property type="match status" value="1"/>
</dbReference>
<dbReference type="Proteomes" id="UP001176940">
    <property type="component" value="Unassembled WGS sequence"/>
</dbReference>